<protein>
    <submittedName>
        <fullName evidence="2">General stress protein CsbD</fullName>
    </submittedName>
</protein>
<sequence>MNWDRIDGDSKHFKGNAKDYLNETDELTDYSAGRRDYLSTKKQEIHGMSKDEAEGRLFSWQDIKKGKSHMNKPKNKTVKHTK</sequence>
<reference evidence="2 3" key="1">
    <citation type="journal article" date="2018" name="Nat. Biotechnol.">
        <title>A standardized bacterial taxonomy based on genome phylogeny substantially revises the tree of life.</title>
        <authorList>
            <person name="Parks D.H."/>
            <person name="Chuvochina M."/>
            <person name="Waite D.W."/>
            <person name="Rinke C."/>
            <person name="Skarshewski A."/>
            <person name="Chaumeil P.A."/>
            <person name="Hugenholtz P."/>
        </authorList>
    </citation>
    <scope>NUCLEOTIDE SEQUENCE [LARGE SCALE GENOMIC DNA]</scope>
    <source>
        <strain evidence="2">UBA9958</strain>
    </source>
</reference>
<feature type="compositionally biased region" description="Basic residues" evidence="1">
    <location>
        <begin position="66"/>
        <end position="82"/>
    </location>
</feature>
<accession>A0A351R9L5</accession>
<dbReference type="Gene3D" id="1.10.1470.10">
    <property type="entry name" value="YjbJ"/>
    <property type="match status" value="1"/>
</dbReference>
<evidence type="ECO:0000313" key="2">
    <source>
        <dbReference type="EMBL" id="HBA08736.1"/>
    </source>
</evidence>
<gene>
    <name evidence="2" type="ORF">DCW48_03565</name>
</gene>
<evidence type="ECO:0000256" key="1">
    <source>
        <dbReference type="SAM" id="MobiDB-lite"/>
    </source>
</evidence>
<feature type="region of interest" description="Disordered" evidence="1">
    <location>
        <begin position="61"/>
        <end position="82"/>
    </location>
</feature>
<comment type="caution">
    <text evidence="2">The sequence shown here is derived from an EMBL/GenBank/DDBJ whole genome shotgun (WGS) entry which is preliminary data.</text>
</comment>
<dbReference type="InterPro" id="IPR036629">
    <property type="entry name" value="YjbJ_sf"/>
</dbReference>
<proteinExistence type="predicted"/>
<dbReference type="AlphaFoldDB" id="A0A351R9L5"/>
<name>A0A351R9L5_9PROT</name>
<dbReference type="Proteomes" id="UP000264313">
    <property type="component" value="Unassembled WGS sequence"/>
</dbReference>
<dbReference type="EMBL" id="DNAA01000087">
    <property type="protein sequence ID" value="HBA08736.1"/>
    <property type="molecule type" value="Genomic_DNA"/>
</dbReference>
<organism evidence="2 3">
    <name type="scientific">Methylotenera mobilis</name>
    <dbReference type="NCBI Taxonomy" id="359408"/>
    <lineage>
        <taxon>Bacteria</taxon>
        <taxon>Pseudomonadati</taxon>
        <taxon>Pseudomonadota</taxon>
        <taxon>Betaproteobacteria</taxon>
        <taxon>Nitrosomonadales</taxon>
        <taxon>Methylophilaceae</taxon>
        <taxon>Methylotenera</taxon>
    </lineage>
</organism>
<dbReference type="SUPFAM" id="SSF69047">
    <property type="entry name" value="Hypothetical protein YjbJ"/>
    <property type="match status" value="1"/>
</dbReference>
<evidence type="ECO:0000313" key="3">
    <source>
        <dbReference type="Proteomes" id="UP000264313"/>
    </source>
</evidence>